<reference evidence="3 4" key="1">
    <citation type="submission" date="2017-07" db="EMBL/GenBank/DDBJ databases">
        <title>Genome Sequence of Arenibacter algicola Strain SMS7 Isolated from a culture of the Diatom Skeletonema marinoi.</title>
        <authorList>
            <person name="Topel M."/>
            <person name="Pinder M.I.M."/>
            <person name="Johansson O.N."/>
            <person name="Kourtchenko O."/>
            <person name="Godhe A."/>
            <person name="Clarke A.K."/>
        </authorList>
    </citation>
    <scope>NUCLEOTIDE SEQUENCE [LARGE SCALE GENOMIC DNA]</scope>
    <source>
        <strain evidence="3 4">SMS7</strain>
    </source>
</reference>
<protein>
    <submittedName>
        <fullName evidence="3">SprB repeat protein</fullName>
    </submittedName>
</protein>
<dbReference type="InterPro" id="IPR013783">
    <property type="entry name" value="Ig-like_fold"/>
</dbReference>
<dbReference type="InterPro" id="IPR026444">
    <property type="entry name" value="Secre_tail"/>
</dbReference>
<dbReference type="Gene3D" id="2.60.40.10">
    <property type="entry name" value="Immunoglobulins"/>
    <property type="match status" value="3"/>
</dbReference>
<dbReference type="eggNOG" id="ENOG5033KV3">
    <property type="taxonomic scope" value="Bacteria"/>
</dbReference>
<evidence type="ECO:0000256" key="1">
    <source>
        <dbReference type="ARBA" id="ARBA00022729"/>
    </source>
</evidence>
<evidence type="ECO:0000313" key="4">
    <source>
        <dbReference type="Proteomes" id="UP000204551"/>
    </source>
</evidence>
<name>A0A221USW9_9FLAO</name>
<evidence type="ECO:0000259" key="2">
    <source>
        <dbReference type="Pfam" id="PF18962"/>
    </source>
</evidence>
<proteinExistence type="predicted"/>
<feature type="domain" description="Secretion system C-terminal sorting" evidence="2">
    <location>
        <begin position="1815"/>
        <end position="1890"/>
    </location>
</feature>
<dbReference type="Pfam" id="PF18962">
    <property type="entry name" value="Por_Secre_tail"/>
    <property type="match status" value="1"/>
</dbReference>
<keyword evidence="1" id="KW-0732">Signal</keyword>
<dbReference type="STRING" id="616991.GCA_000733925_04042"/>
<gene>
    <name evidence="3" type="ORF">AREALGSMS7_00939</name>
</gene>
<dbReference type="InterPro" id="IPR025667">
    <property type="entry name" value="SprB_repeat"/>
</dbReference>
<dbReference type="EMBL" id="CP022515">
    <property type="protein sequence ID" value="ASO04417.1"/>
    <property type="molecule type" value="Genomic_DNA"/>
</dbReference>
<dbReference type="Gene3D" id="2.60.40.740">
    <property type="match status" value="1"/>
</dbReference>
<dbReference type="KEGG" id="aalg:AREALGSMS7_00939"/>
<dbReference type="RefSeq" id="WP_093977428.1">
    <property type="nucleotide sequence ID" value="NZ_CP022515.1"/>
</dbReference>
<evidence type="ECO:0000313" key="3">
    <source>
        <dbReference type="EMBL" id="ASO04417.1"/>
    </source>
</evidence>
<organism evidence="3 4">
    <name type="scientific">Arenibacter algicola</name>
    <dbReference type="NCBI Taxonomy" id="616991"/>
    <lineage>
        <taxon>Bacteria</taxon>
        <taxon>Pseudomonadati</taxon>
        <taxon>Bacteroidota</taxon>
        <taxon>Flavobacteriia</taxon>
        <taxon>Flavobacteriales</taxon>
        <taxon>Flavobacteriaceae</taxon>
        <taxon>Arenibacter</taxon>
    </lineage>
</organism>
<sequence length="1892" mass="203713">MEKTIKYLLIVLFLSIYSQVKGQNWYLIHQNVNMLYGTNTSGELIYELADGNNSYFFHYGSTLYDNSQIYFSSDNNLNRIELRYGRAGINSSFCNLGTTKYIDLTEVCSPYLAYTESYVDDCTDLTAGIAFVKLGTFKPVVTPISPIPFCEPQSVDFFEETTFCSLGQIRYAIEYSLTYNGIFTELLPYGEHDPNFDFTPANIPGLNPGEQIFIKVRKSEFQSQNLSDYIGGTVTYNIIDCSPTLIGNPLPTNETCYGNNDGSVTLNFDRNVDTAKDYEMRFFVYQGSPSDFTGKPDDVFPPLPFDELRIGELINNGNGTFSGTSNQNLESGDYYIVYQEVLYDPNGIDVTVYSGKITPNSFRIESPSPIVASGSIIAPQTCGDTAKIAFSAIGGDNLDSSGSYTYQYRLNGGEWFLAEQNPQHISLGAMAQNVEVKAFYSVGNCESDPVLLNGQITAEPPSLSFENPNPGIASSSNSNDGVISVKYNGGTPNYTFELTKENVTTLDFESITNPILIHNDLNQTVEFQELGVGTYKITITDSNGCNLTSENIEVETIPPPQIVDQQANQILCPNGNDGNITLSISEGITPYNYQWTINGVISPIQTTGNQTISLNNLSEPGEYILKVASTGFTDFNDPSGYDSTTITLNIPEEVIINSATQNNISCFGAQDGSIAIIASGGLSYEYKLDFFDTWKPLNNGLIPITNGGFYDVYLRNQNNCEADPIMGVLVTEPDELTVTSTSENAITNGGNEGGITLNILGGTPFSAPAEPYAISWNKDGQPFTPPTGSTSSNLIDLEAGEYTAQISDANGCSPLISLPIIIDEPGPLEINSISIQQEISCIGAADGIISANVTGTSPITFEWRLNGATFRTLTDENTLSDIGPGDYQLFLNDGSLIDPLESEVITIASPLPITATADISPVSCFGGNDGRITINASGGTGILNYNISGLPEQTSPIFDNLITGTYSITITDENNCTSVPFDVFVPEPTAIQISDNSIIPVSVAGGDDGAITLTIIGGTEPYGFTWSGPNGYTNTTMDITSLEAGTYSLEIRDINGCFLSQDFELSEPGPLAVNSLNAIDVDCNGNSTGSISATVTGTAPIDYTWSLGGNILSVPSVPRLDNIPAGTYTLMVDDATDTPPVSQTITVNQPLEVLTAVPLTTEVSCNGSNDGSLQINTAGGTAPYTYSLDGNNYQNSNIFNNLSAGYYTIYVLDNNGCIITMETLVNQPAQLNFSIDEQRSLSQANAGDGAISITASGGTGNLTYSWNGPGEFTSSNEDISNLEEGDYILTITDENYALNNGAGCILVSNPITITEPGELQITIDQSVFLECYGDDFGEIIATVQGGVPPYTYEWFQVTNTNTILEEDTEIIGNLSAGQYFVKVTDTNGVSADAIPLTITQPDDLEITVNDITQVFCQDNPTGAIAISVLGGTGPYSYLWSNGSTSQNLIDLEPGEYTLEVYDDNGCFAETSVNINPATDPVRIANAVVNNNSQYMANDGSISLQIDGGTTPYIINWLSLTDNIELGNNQEITNLPMGSYKATITDANGCYITETYVITEPDIVEETITQPSCSGQDDGSIEIVVNQGNGIYTYTWNTGATSNHISDLAPGNYTITITGFGDGPLTRTYVLDEQRPLEVDLGEDKTLCAGQELILDGTIDNATATYSWTSDNGFTSSEPMVIVDKSGNYTLTLSSQNGCSATGNVFVDVTDDEINAEFAVSSQVFVGEPLIAVDISYPLPETQEWILPDGGTVIKQDSDEAELIFNEAGEYEIGIITKIGECWAQQTKKVLVIENEAFTSGEGEVDPRKLIEDFIIYPNPTSGEFIADITLSERGNISIKIFNFTNNALMASQKARGESSYTIPFDISGLPSGVYAVLLETPFGNSLRKVILK</sequence>
<accession>A0A221USW9</accession>
<dbReference type="Pfam" id="PF13573">
    <property type="entry name" value="SprB"/>
    <property type="match status" value="10"/>
</dbReference>
<dbReference type="Proteomes" id="UP000204551">
    <property type="component" value="Chromosome"/>
</dbReference>
<dbReference type="NCBIfam" id="TIGR04183">
    <property type="entry name" value="Por_Secre_tail"/>
    <property type="match status" value="1"/>
</dbReference>